<name>A0ABR3RL66_9PLEO</name>
<evidence type="ECO:0000256" key="1">
    <source>
        <dbReference type="SAM" id="MobiDB-lite"/>
    </source>
</evidence>
<comment type="caution">
    <text evidence="2">The sequence shown here is derived from an EMBL/GenBank/DDBJ whole genome shotgun (WGS) entry which is preliminary data.</text>
</comment>
<organism evidence="2 3">
    <name type="scientific">Nothophoma quercina</name>
    <dbReference type="NCBI Taxonomy" id="749835"/>
    <lineage>
        <taxon>Eukaryota</taxon>
        <taxon>Fungi</taxon>
        <taxon>Dikarya</taxon>
        <taxon>Ascomycota</taxon>
        <taxon>Pezizomycotina</taxon>
        <taxon>Dothideomycetes</taxon>
        <taxon>Pleosporomycetidae</taxon>
        <taxon>Pleosporales</taxon>
        <taxon>Pleosporineae</taxon>
        <taxon>Didymellaceae</taxon>
        <taxon>Nothophoma</taxon>
    </lineage>
</organism>
<protein>
    <submittedName>
        <fullName evidence="2">Uncharacterized protein</fullName>
    </submittedName>
</protein>
<gene>
    <name evidence="2" type="ORF">SLS59_003827</name>
</gene>
<dbReference type="EMBL" id="JAKIXB020000010">
    <property type="protein sequence ID" value="KAL1604632.1"/>
    <property type="molecule type" value="Genomic_DNA"/>
</dbReference>
<feature type="region of interest" description="Disordered" evidence="1">
    <location>
        <begin position="36"/>
        <end position="59"/>
    </location>
</feature>
<proteinExistence type="predicted"/>
<evidence type="ECO:0000313" key="3">
    <source>
        <dbReference type="Proteomes" id="UP001521222"/>
    </source>
</evidence>
<feature type="compositionally biased region" description="Basic and acidic residues" evidence="1">
    <location>
        <begin position="50"/>
        <end position="59"/>
    </location>
</feature>
<keyword evidence="3" id="KW-1185">Reference proteome</keyword>
<evidence type="ECO:0000313" key="2">
    <source>
        <dbReference type="EMBL" id="KAL1604632.1"/>
    </source>
</evidence>
<sequence length="150" mass="17284">MNEANASERAYTLTHDYLTQLVEGVEANETQEIADKRTVWYEPNNRKRSQQRDDKQKKDIINQVSFSAAAVSSDNIKRVRKTAPSLGTTRRFNTQGHNAEEEVKDDFPQLEETETAALVWLPGLERILEVAAFHKQFNNRKHKDPSEKVE</sequence>
<reference evidence="2 3" key="1">
    <citation type="submission" date="2024-02" db="EMBL/GenBank/DDBJ databases">
        <title>De novo assembly and annotation of 12 fungi associated with fruit tree decline syndrome in Ontario, Canada.</title>
        <authorList>
            <person name="Sulman M."/>
            <person name="Ellouze W."/>
            <person name="Ilyukhin E."/>
        </authorList>
    </citation>
    <scope>NUCLEOTIDE SEQUENCE [LARGE SCALE GENOMIC DNA]</scope>
    <source>
        <strain evidence="2 3">M97-236</strain>
    </source>
</reference>
<dbReference type="Proteomes" id="UP001521222">
    <property type="component" value="Unassembled WGS sequence"/>
</dbReference>
<accession>A0ABR3RL66</accession>